<dbReference type="Proteomes" id="UP001060085">
    <property type="component" value="Linkage Group LG05"/>
</dbReference>
<comment type="caution">
    <text evidence="1">The sequence shown here is derived from an EMBL/GenBank/DDBJ whole genome shotgun (WGS) entry which is preliminary data.</text>
</comment>
<reference evidence="2" key="1">
    <citation type="journal article" date="2023" name="Nat. Plants">
        <title>Single-cell RNA sequencing provides a high-resolution roadmap for understanding the multicellular compartmentation of specialized metabolism.</title>
        <authorList>
            <person name="Sun S."/>
            <person name="Shen X."/>
            <person name="Li Y."/>
            <person name="Li Y."/>
            <person name="Wang S."/>
            <person name="Li R."/>
            <person name="Zhang H."/>
            <person name="Shen G."/>
            <person name="Guo B."/>
            <person name="Wei J."/>
            <person name="Xu J."/>
            <person name="St-Pierre B."/>
            <person name="Chen S."/>
            <person name="Sun C."/>
        </authorList>
    </citation>
    <scope>NUCLEOTIDE SEQUENCE [LARGE SCALE GENOMIC DNA]</scope>
</reference>
<sequence length="251" mass="28976">MKVTPTIYPTVDGRVLSTLLSRVGFFSKNYLRGRPTVDAIEYKNEEEFFPTCMHHNINERKEAYHGVRRPRRECWRKTEFEIQMGSYFKRSDTNICEFSKSNEASFVLGIEDQRKSGGKGVLLSLANSSISFLTNSSPTYLEFYFKEFNKKKDGFGVLKDLLRKSCKAYFPCVLDDHLLLRAKFFFKLFIVVLLLLISFQCNLPLMVMTRDKHENMKSKKDRLGNARPTVYPTIDGRAQSMVGTIPSPIGF</sequence>
<name>A0ACC0ATT8_CATRO</name>
<organism evidence="1 2">
    <name type="scientific">Catharanthus roseus</name>
    <name type="common">Madagascar periwinkle</name>
    <name type="synonym">Vinca rosea</name>
    <dbReference type="NCBI Taxonomy" id="4058"/>
    <lineage>
        <taxon>Eukaryota</taxon>
        <taxon>Viridiplantae</taxon>
        <taxon>Streptophyta</taxon>
        <taxon>Embryophyta</taxon>
        <taxon>Tracheophyta</taxon>
        <taxon>Spermatophyta</taxon>
        <taxon>Magnoliopsida</taxon>
        <taxon>eudicotyledons</taxon>
        <taxon>Gunneridae</taxon>
        <taxon>Pentapetalae</taxon>
        <taxon>asterids</taxon>
        <taxon>lamiids</taxon>
        <taxon>Gentianales</taxon>
        <taxon>Apocynaceae</taxon>
        <taxon>Rauvolfioideae</taxon>
        <taxon>Vinceae</taxon>
        <taxon>Catharanthinae</taxon>
        <taxon>Catharanthus</taxon>
    </lineage>
</organism>
<evidence type="ECO:0000313" key="1">
    <source>
        <dbReference type="EMBL" id="KAI5664041.1"/>
    </source>
</evidence>
<proteinExistence type="predicted"/>
<keyword evidence="2" id="KW-1185">Reference proteome</keyword>
<protein>
    <submittedName>
        <fullName evidence="1">Uncharacterized protein</fullName>
    </submittedName>
</protein>
<accession>A0ACC0ATT8</accession>
<dbReference type="EMBL" id="CM044705">
    <property type="protein sequence ID" value="KAI5664041.1"/>
    <property type="molecule type" value="Genomic_DNA"/>
</dbReference>
<evidence type="ECO:0000313" key="2">
    <source>
        <dbReference type="Proteomes" id="UP001060085"/>
    </source>
</evidence>
<gene>
    <name evidence="1" type="ORF">M9H77_23364</name>
</gene>